<dbReference type="GO" id="GO:0052031">
    <property type="term" value="P:symbiont-mediated perturbation of host defense response"/>
    <property type="evidence" value="ECO:0007669"/>
    <property type="project" value="InterPro"/>
</dbReference>
<dbReference type="InterPro" id="IPR008026">
    <property type="entry name" value="Herpes_ICP47"/>
</dbReference>
<keyword evidence="7" id="KW-0732">Signal</keyword>
<evidence type="ECO:0000256" key="1">
    <source>
        <dbReference type="ARBA" id="ARBA00004147"/>
    </source>
</evidence>
<name>A0A1G7FIS8_9PROT</name>
<keyword evidence="9" id="KW-1185">Reference proteome</keyword>
<evidence type="ECO:0000256" key="2">
    <source>
        <dbReference type="ARBA" id="ARBA00004192"/>
    </source>
</evidence>
<sequence>MSRMVSRLLPLALGVALMAGGAARAADEPAPAEGPAMVAPPPSGTQSLMQQLRDIGLEPEQEGMDPQGLSSGGDDQPGLLDLLRRQREAREAAREATEDPGEPILSLPPWLVPDVRAELRAIVQELSRYARARQPGFAVLARGGAPLAFRSRRAAVLEAARIARAGQGNLDPDSPAAGVGEPASGFLAAIDGFVIDGQFCGEPPVSDEDLVRLADLNMVLASIDHCASPDIADEARRRARTAGLLIHVDTDPQGRLDDIPTERPWGENADNITDPQQARSILVLEDASGFGDVSLLIGALRETNHDILVLDPFVLGEKALAAQHVRELRYKKLGARRLVMAAFDVGYANADEYYWEPSWDLGTPRWLSATALGRPGAHFTEFWDPAWKNQLGEYFVAVMDLGFDGVMIDGLDAFKRWEAIMAVE</sequence>
<dbReference type="InterPro" id="IPR016062">
    <property type="entry name" value="TM1410-rel"/>
</dbReference>
<dbReference type="RefSeq" id="WP_092787382.1">
    <property type="nucleotide sequence ID" value="NZ_FNAP01000011.1"/>
</dbReference>
<feature type="compositionally biased region" description="Low complexity" evidence="6">
    <location>
        <begin position="26"/>
        <end position="36"/>
    </location>
</feature>
<evidence type="ECO:0000313" key="9">
    <source>
        <dbReference type="Proteomes" id="UP000199412"/>
    </source>
</evidence>
<dbReference type="PANTHER" id="PTHR35882">
    <property type="entry name" value="PELA"/>
    <property type="match status" value="1"/>
</dbReference>
<dbReference type="Pfam" id="PF05363">
    <property type="entry name" value="Herpes_US12"/>
    <property type="match status" value="1"/>
</dbReference>
<accession>A0A1G7FIS8</accession>
<comment type="subcellular location">
    <subcellularLocation>
        <location evidence="2">Host cytoplasm</location>
    </subcellularLocation>
    <subcellularLocation>
        <location evidence="1">Host nucleus</location>
    </subcellularLocation>
</comment>
<dbReference type="OrthoDB" id="30037at2"/>
<gene>
    <name evidence="8" type="ORF">SAMN05421720_11188</name>
</gene>
<evidence type="ECO:0000256" key="4">
    <source>
        <dbReference type="ARBA" id="ARBA00022581"/>
    </source>
</evidence>
<organism evidence="8 9">
    <name type="scientific">Rhodospira trueperi</name>
    <dbReference type="NCBI Taxonomy" id="69960"/>
    <lineage>
        <taxon>Bacteria</taxon>
        <taxon>Pseudomonadati</taxon>
        <taxon>Pseudomonadota</taxon>
        <taxon>Alphaproteobacteria</taxon>
        <taxon>Rhodospirillales</taxon>
        <taxon>Rhodospirillaceae</taxon>
        <taxon>Rhodospira</taxon>
    </lineage>
</organism>
<proteinExistence type="predicted"/>
<keyword evidence="5" id="KW-1035">Host cytoplasm</keyword>
<dbReference type="GO" id="GO:0030430">
    <property type="term" value="C:host cell cytoplasm"/>
    <property type="evidence" value="ECO:0007669"/>
    <property type="project" value="UniProtKB-SubCell"/>
</dbReference>
<feature type="chain" id="PRO_5011585811" evidence="7">
    <location>
        <begin position="26"/>
        <end position="424"/>
    </location>
</feature>
<evidence type="ECO:0000313" key="8">
    <source>
        <dbReference type="EMBL" id="SDE75747.1"/>
    </source>
</evidence>
<dbReference type="Proteomes" id="UP000199412">
    <property type="component" value="Unassembled WGS sequence"/>
</dbReference>
<dbReference type="PRINTS" id="PR01545">
    <property type="entry name" value="THEMAYE10DUF"/>
</dbReference>
<evidence type="ECO:0000256" key="3">
    <source>
        <dbReference type="ARBA" id="ARBA00022562"/>
    </source>
</evidence>
<reference evidence="8 9" key="1">
    <citation type="submission" date="2016-10" db="EMBL/GenBank/DDBJ databases">
        <authorList>
            <person name="de Groot N.N."/>
        </authorList>
    </citation>
    <scope>NUCLEOTIDE SEQUENCE [LARGE SCALE GENOMIC DNA]</scope>
    <source>
        <strain evidence="8 9">ATCC 700224</strain>
    </source>
</reference>
<evidence type="ECO:0000256" key="7">
    <source>
        <dbReference type="SAM" id="SignalP"/>
    </source>
</evidence>
<evidence type="ECO:0000256" key="6">
    <source>
        <dbReference type="SAM" id="MobiDB-lite"/>
    </source>
</evidence>
<keyword evidence="4" id="KW-0945">Host-virus interaction</keyword>
<feature type="signal peptide" evidence="7">
    <location>
        <begin position="1"/>
        <end position="25"/>
    </location>
</feature>
<dbReference type="InterPro" id="IPR017853">
    <property type="entry name" value="GH"/>
</dbReference>
<dbReference type="SUPFAM" id="SSF51445">
    <property type="entry name" value="(Trans)glycosidases"/>
    <property type="match status" value="1"/>
</dbReference>
<feature type="region of interest" description="Disordered" evidence="6">
    <location>
        <begin position="60"/>
        <end position="79"/>
    </location>
</feature>
<feature type="compositionally biased region" description="Low complexity" evidence="6">
    <location>
        <begin position="67"/>
        <end position="79"/>
    </location>
</feature>
<dbReference type="EMBL" id="FNAP01000011">
    <property type="protein sequence ID" value="SDE75747.1"/>
    <property type="molecule type" value="Genomic_DNA"/>
</dbReference>
<dbReference type="PANTHER" id="PTHR35882:SF2">
    <property type="entry name" value="PELA"/>
    <property type="match status" value="1"/>
</dbReference>
<protein>
    <submittedName>
        <fullName evidence="8">Extracellular protein</fullName>
    </submittedName>
</protein>
<keyword evidence="3" id="KW-1048">Host nucleus</keyword>
<dbReference type="AlphaFoldDB" id="A0A1G7FIS8"/>
<dbReference type="GO" id="GO:0042025">
    <property type="term" value="C:host cell nucleus"/>
    <property type="evidence" value="ECO:0007669"/>
    <property type="project" value="UniProtKB-SubCell"/>
</dbReference>
<dbReference type="STRING" id="69960.SAMN05421720_11188"/>
<feature type="region of interest" description="Disordered" evidence="6">
    <location>
        <begin position="26"/>
        <end position="47"/>
    </location>
</feature>
<dbReference type="InterPro" id="IPR013785">
    <property type="entry name" value="Aldolase_TIM"/>
</dbReference>
<dbReference type="Gene3D" id="3.20.20.70">
    <property type="entry name" value="Aldolase class I"/>
    <property type="match status" value="2"/>
</dbReference>
<evidence type="ECO:0000256" key="5">
    <source>
        <dbReference type="ARBA" id="ARBA00023200"/>
    </source>
</evidence>